<protein>
    <recommendedName>
        <fullName evidence="2">HTH marR-type domain-containing protein</fullName>
    </recommendedName>
</protein>
<reference evidence="3" key="1">
    <citation type="submission" date="2021-01" db="EMBL/GenBank/DDBJ databases">
        <title>Whole genome shotgun sequence of Actinocatenispora rupis NBRC 107355.</title>
        <authorList>
            <person name="Komaki H."/>
            <person name="Tamura T."/>
        </authorList>
    </citation>
    <scope>NUCLEOTIDE SEQUENCE</scope>
    <source>
        <strain evidence="3">NBRC 107355</strain>
    </source>
</reference>
<name>A0A8J3JBW6_9ACTN</name>
<dbReference type="GO" id="GO:0003700">
    <property type="term" value="F:DNA-binding transcription factor activity"/>
    <property type="evidence" value="ECO:0007669"/>
    <property type="project" value="InterPro"/>
</dbReference>
<dbReference type="GO" id="GO:0006950">
    <property type="term" value="P:response to stress"/>
    <property type="evidence" value="ECO:0007669"/>
    <property type="project" value="TreeGrafter"/>
</dbReference>
<dbReference type="EMBL" id="BOMB01000023">
    <property type="protein sequence ID" value="GID13168.1"/>
    <property type="molecule type" value="Genomic_DNA"/>
</dbReference>
<accession>A0A8J3JBW6</accession>
<evidence type="ECO:0000256" key="1">
    <source>
        <dbReference type="SAM" id="MobiDB-lite"/>
    </source>
</evidence>
<dbReference type="InterPro" id="IPR036388">
    <property type="entry name" value="WH-like_DNA-bd_sf"/>
</dbReference>
<dbReference type="Gene3D" id="1.10.10.10">
    <property type="entry name" value="Winged helix-like DNA-binding domain superfamily/Winged helix DNA-binding domain"/>
    <property type="match status" value="1"/>
</dbReference>
<proteinExistence type="predicted"/>
<dbReference type="RefSeq" id="WP_203659927.1">
    <property type="nucleotide sequence ID" value="NZ_BAAAZM010000007.1"/>
</dbReference>
<dbReference type="Pfam" id="PF01047">
    <property type="entry name" value="MarR"/>
    <property type="match status" value="1"/>
</dbReference>
<comment type="caution">
    <text evidence="3">The sequence shown here is derived from an EMBL/GenBank/DDBJ whole genome shotgun (WGS) entry which is preliminary data.</text>
</comment>
<dbReference type="SMART" id="SM00347">
    <property type="entry name" value="HTH_MARR"/>
    <property type="match status" value="1"/>
</dbReference>
<keyword evidence="4" id="KW-1185">Reference proteome</keyword>
<dbReference type="Proteomes" id="UP000612808">
    <property type="component" value="Unassembled WGS sequence"/>
</dbReference>
<feature type="region of interest" description="Disordered" evidence="1">
    <location>
        <begin position="141"/>
        <end position="163"/>
    </location>
</feature>
<evidence type="ECO:0000313" key="4">
    <source>
        <dbReference type="Proteomes" id="UP000612808"/>
    </source>
</evidence>
<organism evidence="3 4">
    <name type="scientific">Actinocatenispora rupis</name>
    <dbReference type="NCBI Taxonomy" id="519421"/>
    <lineage>
        <taxon>Bacteria</taxon>
        <taxon>Bacillati</taxon>
        <taxon>Actinomycetota</taxon>
        <taxon>Actinomycetes</taxon>
        <taxon>Micromonosporales</taxon>
        <taxon>Micromonosporaceae</taxon>
        <taxon>Actinocatenispora</taxon>
    </lineage>
</organism>
<dbReference type="InterPro" id="IPR036390">
    <property type="entry name" value="WH_DNA-bd_sf"/>
</dbReference>
<dbReference type="SUPFAM" id="SSF46785">
    <property type="entry name" value="Winged helix' DNA-binding domain"/>
    <property type="match status" value="1"/>
</dbReference>
<feature type="compositionally biased region" description="Pro residues" evidence="1">
    <location>
        <begin position="145"/>
        <end position="156"/>
    </location>
</feature>
<dbReference type="PROSITE" id="PS50995">
    <property type="entry name" value="HTH_MARR_2"/>
    <property type="match status" value="1"/>
</dbReference>
<gene>
    <name evidence="3" type="ORF">Aru02nite_40570</name>
</gene>
<evidence type="ECO:0000259" key="2">
    <source>
        <dbReference type="PROSITE" id="PS50995"/>
    </source>
</evidence>
<sequence>MTSPDDSAAHLADLFFQLSKRIRTRSAEHLAPLGLTPGQARALRVISRSDAPLRIVTLAARLDIVPRSATTVVDALEQAGLVTRQSDPADRRSVLLTLTDAGHTLVTELQDARRRTAEDLFQALPPPDRAHLSRILDTLTHATTPDPPNHPHPPKYQGPQGTN</sequence>
<dbReference type="InterPro" id="IPR039422">
    <property type="entry name" value="MarR/SlyA-like"/>
</dbReference>
<evidence type="ECO:0000313" key="3">
    <source>
        <dbReference type="EMBL" id="GID13168.1"/>
    </source>
</evidence>
<dbReference type="InterPro" id="IPR000835">
    <property type="entry name" value="HTH_MarR-typ"/>
</dbReference>
<dbReference type="PRINTS" id="PR00598">
    <property type="entry name" value="HTHMARR"/>
</dbReference>
<dbReference type="AlphaFoldDB" id="A0A8J3JBW6"/>
<dbReference type="PANTHER" id="PTHR33164:SF103">
    <property type="entry name" value="REGULATORY PROTEIN MARR"/>
    <property type="match status" value="1"/>
</dbReference>
<feature type="domain" description="HTH marR-type" evidence="2">
    <location>
        <begin position="8"/>
        <end position="141"/>
    </location>
</feature>
<dbReference type="PANTHER" id="PTHR33164">
    <property type="entry name" value="TRANSCRIPTIONAL REGULATOR, MARR FAMILY"/>
    <property type="match status" value="1"/>
</dbReference>